<dbReference type="PANTHER" id="PTHR35317">
    <property type="entry name" value="OS04G0629600 PROTEIN"/>
    <property type="match status" value="1"/>
</dbReference>
<evidence type="ECO:0008006" key="3">
    <source>
        <dbReference type="Google" id="ProtNLM"/>
    </source>
</evidence>
<reference evidence="1 2" key="1">
    <citation type="submission" date="2024-01" db="EMBL/GenBank/DDBJ databases">
        <title>The complete chloroplast genome sequence of Lithospermum erythrorhizon: insights into the phylogenetic relationship among Boraginaceae species and the maternal lineages of purple gromwells.</title>
        <authorList>
            <person name="Okada T."/>
            <person name="Watanabe K."/>
        </authorList>
    </citation>
    <scope>NUCLEOTIDE SEQUENCE [LARGE SCALE GENOMIC DNA]</scope>
</reference>
<protein>
    <recommendedName>
        <fullName evidence="3">Retrovirus-related Pol polyprotein from transposon TNT 1-94</fullName>
    </recommendedName>
</protein>
<comment type="caution">
    <text evidence="1">The sequence shown here is derived from an EMBL/GenBank/DDBJ whole genome shotgun (WGS) entry which is preliminary data.</text>
</comment>
<keyword evidence="2" id="KW-1185">Reference proteome</keyword>
<dbReference type="EMBL" id="BAABME010016881">
    <property type="protein sequence ID" value="GAA0147834.1"/>
    <property type="molecule type" value="Genomic_DNA"/>
</dbReference>
<dbReference type="AlphaFoldDB" id="A0AAV3P8B3"/>
<organism evidence="1 2">
    <name type="scientific">Lithospermum erythrorhizon</name>
    <name type="common">Purple gromwell</name>
    <name type="synonym">Lithospermum officinale var. erythrorhizon</name>
    <dbReference type="NCBI Taxonomy" id="34254"/>
    <lineage>
        <taxon>Eukaryota</taxon>
        <taxon>Viridiplantae</taxon>
        <taxon>Streptophyta</taxon>
        <taxon>Embryophyta</taxon>
        <taxon>Tracheophyta</taxon>
        <taxon>Spermatophyta</taxon>
        <taxon>Magnoliopsida</taxon>
        <taxon>eudicotyledons</taxon>
        <taxon>Gunneridae</taxon>
        <taxon>Pentapetalae</taxon>
        <taxon>asterids</taxon>
        <taxon>lamiids</taxon>
        <taxon>Boraginales</taxon>
        <taxon>Boraginaceae</taxon>
        <taxon>Boraginoideae</taxon>
        <taxon>Lithospermeae</taxon>
        <taxon>Lithospermum</taxon>
    </lineage>
</organism>
<evidence type="ECO:0000313" key="1">
    <source>
        <dbReference type="EMBL" id="GAA0147834.1"/>
    </source>
</evidence>
<accession>A0AAV3P8B3</accession>
<dbReference type="Proteomes" id="UP001454036">
    <property type="component" value="Unassembled WGS sequence"/>
</dbReference>
<proteinExistence type="predicted"/>
<evidence type="ECO:0000313" key="2">
    <source>
        <dbReference type="Proteomes" id="UP001454036"/>
    </source>
</evidence>
<name>A0AAV3P8B3_LITER</name>
<sequence length="128" mass="14894">MSEDKTHTKIPIFDGHYDHWSELMENLLKAKGFWGMIERDLVEPIQGTLLTDNQQTMLDEAKMRDHQVMSIANKLRSNREELPDSKIVEKVLRTLSDEFTYIVVSIEESRDIDNMSVDDLQSTLNMHA</sequence>
<dbReference type="Pfam" id="PF14223">
    <property type="entry name" value="Retrotran_gag_2"/>
    <property type="match status" value="1"/>
</dbReference>
<dbReference type="PANTHER" id="PTHR35317:SF27">
    <property type="entry name" value="RETROVIRUS-RELATED POL POLYPROTEIN FROM TRANSPOSON TNT 1-94"/>
    <property type="match status" value="1"/>
</dbReference>
<gene>
    <name evidence="1" type="ORF">LIER_36592</name>
</gene>